<comment type="caution">
    <text evidence="1">The sequence shown here is derived from an EMBL/GenBank/DDBJ whole genome shotgun (WGS) entry which is preliminary data.</text>
</comment>
<dbReference type="Proteomes" id="UP000499080">
    <property type="component" value="Unassembled WGS sequence"/>
</dbReference>
<gene>
    <name evidence="1" type="ORF">AVEN_65278_1</name>
</gene>
<dbReference type="AlphaFoldDB" id="A0A4Y2AFT1"/>
<proteinExistence type="predicted"/>
<sequence length="105" mass="11806">MKSGLNVNISFKEFLQVDDPLATCGTLTDAEIVDNVRGVSEDEEHTDAPKVTTKEAEKAVELLTTFLESQENVGYEGFAALANLRRLIETKKVRRQKSLKDHFYC</sequence>
<evidence type="ECO:0000313" key="2">
    <source>
        <dbReference type="Proteomes" id="UP000499080"/>
    </source>
</evidence>
<name>A0A4Y2AFT1_ARAVE</name>
<evidence type="ECO:0000313" key="1">
    <source>
        <dbReference type="EMBL" id="GBL78721.1"/>
    </source>
</evidence>
<dbReference type="EMBL" id="BGPR01000016">
    <property type="protein sequence ID" value="GBL78721.1"/>
    <property type="molecule type" value="Genomic_DNA"/>
</dbReference>
<accession>A0A4Y2AFT1</accession>
<keyword evidence="2" id="KW-1185">Reference proteome</keyword>
<protein>
    <submittedName>
        <fullName evidence="1">Uncharacterized protein</fullName>
    </submittedName>
</protein>
<reference evidence="1 2" key="1">
    <citation type="journal article" date="2019" name="Sci. Rep.">
        <title>Orb-weaving spider Araneus ventricosus genome elucidates the spidroin gene catalogue.</title>
        <authorList>
            <person name="Kono N."/>
            <person name="Nakamura H."/>
            <person name="Ohtoshi R."/>
            <person name="Moran D.A.P."/>
            <person name="Shinohara A."/>
            <person name="Yoshida Y."/>
            <person name="Fujiwara M."/>
            <person name="Mori M."/>
            <person name="Tomita M."/>
            <person name="Arakawa K."/>
        </authorList>
    </citation>
    <scope>NUCLEOTIDE SEQUENCE [LARGE SCALE GENOMIC DNA]</scope>
</reference>
<dbReference type="OrthoDB" id="125347at2759"/>
<organism evidence="1 2">
    <name type="scientific">Araneus ventricosus</name>
    <name type="common">Orbweaver spider</name>
    <name type="synonym">Epeira ventricosa</name>
    <dbReference type="NCBI Taxonomy" id="182803"/>
    <lineage>
        <taxon>Eukaryota</taxon>
        <taxon>Metazoa</taxon>
        <taxon>Ecdysozoa</taxon>
        <taxon>Arthropoda</taxon>
        <taxon>Chelicerata</taxon>
        <taxon>Arachnida</taxon>
        <taxon>Araneae</taxon>
        <taxon>Araneomorphae</taxon>
        <taxon>Entelegynae</taxon>
        <taxon>Araneoidea</taxon>
        <taxon>Araneidae</taxon>
        <taxon>Araneus</taxon>
    </lineage>
</organism>